<keyword evidence="2" id="KW-1185">Reference proteome</keyword>
<gene>
    <name evidence="1" type="ORF">CRG98_005129</name>
</gene>
<proteinExistence type="predicted"/>
<name>A0A2I0L1C7_PUNGR</name>
<organism evidence="1 2">
    <name type="scientific">Punica granatum</name>
    <name type="common">Pomegranate</name>
    <dbReference type="NCBI Taxonomy" id="22663"/>
    <lineage>
        <taxon>Eukaryota</taxon>
        <taxon>Viridiplantae</taxon>
        <taxon>Streptophyta</taxon>
        <taxon>Embryophyta</taxon>
        <taxon>Tracheophyta</taxon>
        <taxon>Spermatophyta</taxon>
        <taxon>Magnoliopsida</taxon>
        <taxon>eudicotyledons</taxon>
        <taxon>Gunneridae</taxon>
        <taxon>Pentapetalae</taxon>
        <taxon>rosids</taxon>
        <taxon>malvids</taxon>
        <taxon>Myrtales</taxon>
        <taxon>Lythraceae</taxon>
        <taxon>Punica</taxon>
    </lineage>
</organism>
<dbReference type="AlphaFoldDB" id="A0A2I0L1C7"/>
<evidence type="ECO:0000313" key="2">
    <source>
        <dbReference type="Proteomes" id="UP000233551"/>
    </source>
</evidence>
<dbReference type="Proteomes" id="UP000233551">
    <property type="component" value="Unassembled WGS sequence"/>
</dbReference>
<protein>
    <submittedName>
        <fullName evidence="1">Uncharacterized protein</fullName>
    </submittedName>
</protein>
<accession>A0A2I0L1C7</accession>
<dbReference type="EMBL" id="PGOL01000204">
    <property type="protein sequence ID" value="PKI74509.1"/>
    <property type="molecule type" value="Genomic_DNA"/>
</dbReference>
<sequence>MTPPLAISSPHIWITSGRMTLKLEVVQGVGERTTVRMISVVQEAWVIVLSTREARDDPMYERKKSGMTLKYERRKRGMTLYCFRMWVASGSRFWRPRCEASRGCPLAMHGHIETSLTMPRQLYRLFNTSVDFEPFSTGLSLTAWKAYLVAYHARERLYFGRLGNAGEPIRDCVGVDNLLGSVLCPLNLLEIHRFCIAEVALVCFASWRLLGVCVRGCPGACCGRRPFLLWMTGSVPVSFARVTYYGDLRENFNKGCPSIRCLSRLCCHELQLGMSQCTSLAEDVLVRALTGDAPVYVAWKWSSWVDDVRDGLGVNSSPIVFCGSNVECMLERCALEADGHACLLIEMVALKVCGSFGCFRFRLHREYLLVEPFPTKWKVGRAYPLVGGATTQMTFAAGELGHALSIGAITRDHCGGRVRNRCRSSKELDEKCLLS</sequence>
<evidence type="ECO:0000313" key="1">
    <source>
        <dbReference type="EMBL" id="PKI74509.1"/>
    </source>
</evidence>
<reference evidence="1 2" key="1">
    <citation type="submission" date="2017-11" db="EMBL/GenBank/DDBJ databases">
        <title>De-novo sequencing of pomegranate (Punica granatum L.) genome.</title>
        <authorList>
            <person name="Akparov Z."/>
            <person name="Amiraslanov A."/>
            <person name="Hajiyeva S."/>
            <person name="Abbasov M."/>
            <person name="Kaur K."/>
            <person name="Hamwieh A."/>
            <person name="Solovyev V."/>
            <person name="Salamov A."/>
            <person name="Braich B."/>
            <person name="Kosarev P."/>
            <person name="Mahmoud A."/>
            <person name="Hajiyev E."/>
            <person name="Babayeva S."/>
            <person name="Izzatullayeva V."/>
            <person name="Mammadov A."/>
            <person name="Mammadov A."/>
            <person name="Sharifova S."/>
            <person name="Ojaghi J."/>
            <person name="Eynullazada K."/>
            <person name="Bayramov B."/>
            <person name="Abdulazimova A."/>
            <person name="Shahmuradov I."/>
        </authorList>
    </citation>
    <scope>NUCLEOTIDE SEQUENCE [LARGE SCALE GENOMIC DNA]</scope>
    <source>
        <strain evidence="2">cv. AG2017</strain>
        <tissue evidence="1">Leaf</tissue>
    </source>
</reference>
<comment type="caution">
    <text evidence="1">The sequence shown here is derived from an EMBL/GenBank/DDBJ whole genome shotgun (WGS) entry which is preliminary data.</text>
</comment>